<dbReference type="InterPro" id="IPR023393">
    <property type="entry name" value="START-like_dom_sf"/>
</dbReference>
<name>M2TRA2_9SPHN</name>
<evidence type="ECO:0000313" key="2">
    <source>
        <dbReference type="EMBL" id="EMD84311.1"/>
    </source>
</evidence>
<protein>
    <recommendedName>
        <fullName evidence="4">Ribosome association toxin RatA</fullName>
    </recommendedName>
</protein>
<dbReference type="AlphaFoldDB" id="M2TRA2"/>
<dbReference type="Gene3D" id="3.30.530.20">
    <property type="match status" value="1"/>
</dbReference>
<gene>
    <name evidence="2" type="ORF">C725_0241</name>
</gene>
<evidence type="ECO:0000256" key="1">
    <source>
        <dbReference type="SAM" id="MobiDB-lite"/>
    </source>
</evidence>
<dbReference type="PANTHER" id="PTHR33824:SF7">
    <property type="entry name" value="POLYKETIDE CYCLASE_DEHYDRASE AND LIPID TRANSPORT SUPERFAMILY PROTEIN"/>
    <property type="match status" value="1"/>
</dbReference>
<dbReference type="RefSeq" id="WP_008599631.1">
    <property type="nucleotide sequence ID" value="NZ_AMRV01000001.1"/>
</dbReference>
<keyword evidence="3" id="KW-1185">Reference proteome</keyword>
<proteinExistence type="predicted"/>
<dbReference type="Pfam" id="PF10604">
    <property type="entry name" value="Polyketide_cyc2"/>
    <property type="match status" value="1"/>
</dbReference>
<evidence type="ECO:0008006" key="4">
    <source>
        <dbReference type="Google" id="ProtNLM"/>
    </source>
</evidence>
<dbReference type="InterPro" id="IPR019587">
    <property type="entry name" value="Polyketide_cyclase/dehydratase"/>
</dbReference>
<evidence type="ECO:0000313" key="3">
    <source>
        <dbReference type="Proteomes" id="UP000011717"/>
    </source>
</evidence>
<dbReference type="InterPro" id="IPR047137">
    <property type="entry name" value="ORF3"/>
</dbReference>
<organism evidence="2 3">
    <name type="scientific">Pacificimonas flava</name>
    <dbReference type="NCBI Taxonomy" id="1234595"/>
    <lineage>
        <taxon>Bacteria</taxon>
        <taxon>Pseudomonadati</taxon>
        <taxon>Pseudomonadota</taxon>
        <taxon>Alphaproteobacteria</taxon>
        <taxon>Sphingomonadales</taxon>
        <taxon>Sphingosinicellaceae</taxon>
        <taxon>Pacificimonas</taxon>
    </lineage>
</organism>
<comment type="caution">
    <text evidence="2">The sequence shown here is derived from an EMBL/GenBank/DDBJ whole genome shotgun (WGS) entry which is preliminary data.</text>
</comment>
<reference evidence="2 3" key="1">
    <citation type="journal article" date="2013" name="Genome Announc.">
        <title>Draft Genome Sequence of Strain JLT2015T, Belonging to the Family Sphingomonadaceae of the Alphaproteobacteria.</title>
        <authorList>
            <person name="Tang K."/>
            <person name="Liu K."/>
            <person name="Li S."/>
            <person name="Jiao N."/>
        </authorList>
    </citation>
    <scope>NUCLEOTIDE SEQUENCE [LARGE SCALE GENOMIC DNA]</scope>
    <source>
        <strain evidence="2 3">JLT2015</strain>
    </source>
</reference>
<dbReference type="CDD" id="cd07817">
    <property type="entry name" value="SRPBCC_8"/>
    <property type="match status" value="1"/>
</dbReference>
<dbReference type="PANTHER" id="PTHR33824">
    <property type="entry name" value="POLYKETIDE CYCLASE/DEHYDRASE AND LIPID TRANSPORT SUPERFAMILY PROTEIN"/>
    <property type="match status" value="1"/>
</dbReference>
<dbReference type="PATRIC" id="fig|1234595.3.peg.240"/>
<dbReference type="Proteomes" id="UP000011717">
    <property type="component" value="Unassembled WGS sequence"/>
</dbReference>
<dbReference type="SUPFAM" id="SSF55961">
    <property type="entry name" value="Bet v1-like"/>
    <property type="match status" value="1"/>
</dbReference>
<accession>M2TRA2</accession>
<sequence>MDNDTKRKLWIGLPAIGAVAAAAAFGGPAAARRMRQNRPHDDAPGRTTYSSRFGKYDVSGNSVTINRPRHELYAFWLDFQNLGRFMENIESVQPTGAAGTAVWTIKAPAGRTVDVETRIVREEKDRVIAWRSVEGSDIETEGRVEFEDVGGRGTKVTLVIAYKPPFGELGRIIAKAFRKEPEVQARHDLKRFKMLMETGEIANSAHRRSGEED</sequence>
<feature type="region of interest" description="Disordered" evidence="1">
    <location>
        <begin position="30"/>
        <end position="51"/>
    </location>
</feature>
<dbReference type="EMBL" id="AMRV01000001">
    <property type="protein sequence ID" value="EMD84311.1"/>
    <property type="molecule type" value="Genomic_DNA"/>
</dbReference>